<feature type="transmembrane region" description="Helical" evidence="14">
    <location>
        <begin position="20"/>
        <end position="40"/>
    </location>
</feature>
<dbReference type="GO" id="GO:0019684">
    <property type="term" value="P:photosynthesis, light reaction"/>
    <property type="evidence" value="ECO:0007669"/>
    <property type="project" value="InterPro"/>
</dbReference>
<dbReference type="InterPro" id="IPR000066">
    <property type="entry name" value="Antenna_a/b"/>
</dbReference>
<evidence type="ECO:0000313" key="17">
    <source>
        <dbReference type="Proteomes" id="UP000001399"/>
    </source>
</evidence>
<dbReference type="GO" id="GO:0030077">
    <property type="term" value="C:plasma membrane light-harvesting complex"/>
    <property type="evidence" value="ECO:0007669"/>
    <property type="project" value="InterPro"/>
</dbReference>
<evidence type="ECO:0000259" key="15">
    <source>
        <dbReference type="Pfam" id="PF00556"/>
    </source>
</evidence>
<dbReference type="OrthoDB" id="7065223at2"/>
<keyword evidence="6 14" id="KW-0812">Transmembrane</keyword>
<dbReference type="GO" id="GO:0005886">
    <property type="term" value="C:plasma membrane"/>
    <property type="evidence" value="ECO:0007669"/>
    <property type="project" value="UniProtKB-SubCell"/>
</dbReference>
<evidence type="ECO:0000256" key="6">
    <source>
        <dbReference type="ARBA" id="ARBA00022692"/>
    </source>
</evidence>
<dbReference type="SUPFAM" id="SSF56918">
    <property type="entry name" value="Light-harvesting complex subunits"/>
    <property type="match status" value="1"/>
</dbReference>
<dbReference type="EMBL" id="CP002292">
    <property type="protein sequence ID" value="ADP70760.1"/>
    <property type="molecule type" value="Genomic_DNA"/>
</dbReference>
<evidence type="ECO:0000256" key="11">
    <source>
        <dbReference type="ARBA" id="ARBA00022991"/>
    </source>
</evidence>
<dbReference type="Gene3D" id="4.10.220.20">
    <property type="entry name" value="Light-harvesting complex"/>
    <property type="match status" value="1"/>
</dbReference>
<keyword evidence="12 14" id="KW-0472">Membrane</keyword>
<evidence type="ECO:0000256" key="10">
    <source>
        <dbReference type="ARBA" id="ARBA00022989"/>
    </source>
</evidence>
<dbReference type="STRING" id="648757.Rvan_1508"/>
<keyword evidence="11" id="KW-0157">Chromophore</keyword>
<evidence type="ECO:0000256" key="14">
    <source>
        <dbReference type="SAM" id="Phobius"/>
    </source>
</evidence>
<keyword evidence="3" id="KW-1003">Cell membrane</keyword>
<evidence type="ECO:0000256" key="5">
    <source>
        <dbReference type="ARBA" id="ARBA00022549"/>
    </source>
</evidence>
<keyword evidence="17" id="KW-1185">Reference proteome</keyword>
<dbReference type="InterPro" id="IPR018332">
    <property type="entry name" value="Antenna_alpha"/>
</dbReference>
<comment type="subcellular location">
    <subcellularLocation>
        <location evidence="2">Cell inner membrane</location>
        <topology evidence="2">Single-pass type II membrane protein</topology>
    </subcellularLocation>
</comment>
<evidence type="ECO:0000256" key="3">
    <source>
        <dbReference type="ARBA" id="ARBA00022475"/>
    </source>
</evidence>
<evidence type="ECO:0000256" key="9">
    <source>
        <dbReference type="ARBA" id="ARBA00022956"/>
    </source>
</evidence>
<evidence type="ECO:0000256" key="12">
    <source>
        <dbReference type="ARBA" id="ARBA00023136"/>
    </source>
</evidence>
<name>E3I7A9_RHOVT</name>
<dbReference type="PRINTS" id="PR00673">
    <property type="entry name" value="LIGHTHARVSTA"/>
</dbReference>
<dbReference type="InterPro" id="IPR035889">
    <property type="entry name" value="Light-harvesting_complex"/>
</dbReference>
<evidence type="ECO:0000256" key="13">
    <source>
        <dbReference type="ARBA" id="ARBA00023243"/>
    </source>
</evidence>
<dbReference type="KEGG" id="rva:Rvan_1508"/>
<gene>
    <name evidence="16" type="ordered locus">Rvan_1508</name>
</gene>
<evidence type="ECO:0000256" key="7">
    <source>
        <dbReference type="ARBA" id="ARBA00022723"/>
    </source>
</evidence>
<sequence length="64" mass="6973">MADIDGQAKIWLVVKPEVGLLWLLGGVAFTAVLVHAVLLANTKWFPNYIEGKAKVAIEHVIPHA</sequence>
<accession>E3I7A9</accession>
<dbReference type="GO" id="GO:0046872">
    <property type="term" value="F:metal ion binding"/>
    <property type="evidence" value="ECO:0007669"/>
    <property type="project" value="UniProtKB-KW"/>
</dbReference>
<reference evidence="17" key="1">
    <citation type="journal article" date="2011" name="J. Bacteriol.">
        <title>Genome sequences of eight morphologically diverse alphaproteobacteria.</title>
        <authorList>
            <consortium name="US DOE Joint Genome Institute"/>
            <person name="Brown P.J."/>
            <person name="Kysela D.T."/>
            <person name="Buechlein A."/>
            <person name="Hemmerich C."/>
            <person name="Brun Y.V."/>
        </authorList>
    </citation>
    <scope>NUCLEOTIDE SEQUENCE [LARGE SCALE GENOMIC DNA]</scope>
    <source>
        <strain evidence="17">ATCC 17100 / ATH 3.1.1 / DSM 162 / LMG 4299</strain>
    </source>
</reference>
<proteinExistence type="predicted"/>
<keyword evidence="8" id="KW-0460">Magnesium</keyword>
<keyword evidence="5" id="KW-0042">Antenna complex</keyword>
<protein>
    <submittedName>
        <fullName evidence="16">Antenna complex alpha/beta subunit</fullName>
    </submittedName>
</protein>
<dbReference type="AlphaFoldDB" id="E3I7A9"/>
<evidence type="ECO:0000313" key="16">
    <source>
        <dbReference type="EMBL" id="ADP70760.1"/>
    </source>
</evidence>
<keyword evidence="13" id="KW-0437">Light-harvesting polypeptide</keyword>
<keyword evidence="9" id="KW-0076">Bacteriochlorophyll</keyword>
<dbReference type="Pfam" id="PF00556">
    <property type="entry name" value="LHC"/>
    <property type="match status" value="1"/>
</dbReference>
<dbReference type="RefSeq" id="WP_013419156.1">
    <property type="nucleotide sequence ID" value="NC_014664.1"/>
</dbReference>
<dbReference type="HOGENOM" id="CLU_202473_0_0_5"/>
<evidence type="ECO:0000256" key="8">
    <source>
        <dbReference type="ARBA" id="ARBA00022842"/>
    </source>
</evidence>
<feature type="domain" description="Antenna complex alpha/beta subunit" evidence="15">
    <location>
        <begin position="7"/>
        <end position="45"/>
    </location>
</feature>
<organism evidence="16 17">
    <name type="scientific">Rhodomicrobium vannielii (strain ATCC 17100 / DSM 162 / LMG 4299 / NCIMB 10020 / ATH 3.1.1)</name>
    <dbReference type="NCBI Taxonomy" id="648757"/>
    <lineage>
        <taxon>Bacteria</taxon>
        <taxon>Pseudomonadati</taxon>
        <taxon>Pseudomonadota</taxon>
        <taxon>Alphaproteobacteria</taxon>
        <taxon>Hyphomicrobiales</taxon>
        <taxon>Hyphomicrobiaceae</taxon>
        <taxon>Rhodomicrobium</taxon>
    </lineage>
</organism>
<evidence type="ECO:0000256" key="4">
    <source>
        <dbReference type="ARBA" id="ARBA00022494"/>
    </source>
</evidence>
<evidence type="ECO:0000256" key="2">
    <source>
        <dbReference type="ARBA" id="ARBA00004249"/>
    </source>
</evidence>
<evidence type="ECO:0000256" key="1">
    <source>
        <dbReference type="ARBA" id="ARBA00002455"/>
    </source>
</evidence>
<keyword evidence="4" id="KW-0148">Chlorophyll</keyword>
<keyword evidence="7" id="KW-0479">Metal-binding</keyword>
<dbReference type="GO" id="GO:0042314">
    <property type="term" value="F:bacteriochlorophyll binding"/>
    <property type="evidence" value="ECO:0007669"/>
    <property type="project" value="UniProtKB-KW"/>
</dbReference>
<dbReference type="Proteomes" id="UP000001399">
    <property type="component" value="Chromosome"/>
</dbReference>
<keyword evidence="10 14" id="KW-1133">Transmembrane helix</keyword>
<comment type="function">
    <text evidence="1">Antenna complexes are light-harvesting systems, which transfer the excitation energy to the reaction centers.</text>
</comment>